<sequence>MNGNGGAAPQSANQTAQPLHQIKQALDIVYNAHSSNEDRKQAGAFLENAKNEKEAPFHGYKLASDLALEAQVRHFGLLLIEQGIRYFWSDYSEDESKVVREWVLNLAQGVRTSDPAFVRNKIAQLWVEVAKRSWASDWFDMDELLVKLWDNAIQEPNPAQRDLILFMLETLVDDIFNREDPIAGLRNAVLSKACFDVFTPASVFAKYYPHRTETSVSRCGEEGWLVRLVRLLNEALDAGVNSPEANACCQRVLTVLKACMGWSIPRAVAAAGVVEMVGRSLMVESTSIQMLATDCLSALYTRTYFDEEEFEQLVGPMYQTQTLQLLQNIFNWKPINPHDIDDERYLFLKRFSELIATLGSFLEEKGEELPSSVDAPAFLSLTYLIASHESFAVSISALNMLSRALRSDYWGNSPAIQPFIPQLLELSTARLIRYESMIDESHDPCVVYLNEDLDTVPERHAFLGNYRRFCSSIVEYIARKRPFDVFAYIMNNVDAILDSLYDSQPPFSFDGYKKNSLAYLRLDAKFSVIEAALKGYMRWCEGLAAQQDPTPEQQQLEHNMEVWCTTVLSRKFEDPMIKRRVIQLMVTFSTTALDKNHDFMLKILEHILLTRPPEYQSNPAYSEAHKELMNICTTEIQRLAMKMPDNLMHVYGQLESKIKEIVATENVDERYKIAFHTFLFTITHRTRNLDPQVRMARLEEYIMPIKQAWSEPTLTSALQTFQGFCNVIGLDSVQEYLISRQVLPIRMTKAFIAVSTEKLKPGSTAYQVTCNLWHDAIPMILPNLLKFLSHAHGFHNPQNWQGLSPGLRPVIKKILTDRFWQAGISTGSRDEFYENVNKTKSTMEGLASSIRGAIRMVRESCYSILWCMSRLDIHFYGLVELPGPLAMSLFADAHALSSHQMSILLNMTRYIIDDCPVAYREHFLTPLLVSLFSQVDHKVSGEWNELIERGQIAQGGEEQLAEEMKEESILRQLTYTAVLIVAGLLDPQRPKDGEGNMPQNPQLSQLSNQGEQSQHVQSTEITMRDFILSSDKIIEPLILFCTHALRMRDSRCCGIIIRVFRSIVPEFVQANRADIREFICREVLMAAVDSLHEDYFVDVQKDLAQLIATICLLYSPFSPTPRGLLLSLPGITEFKVDQCFKRLHASTSTRHQRALFLELLDGLRGIPMSEKGRLPRASKQRAAAEKEKRILQQQQSQKYAEERQKSPDLGGVADMFS</sequence>
<proteinExistence type="predicted"/>
<dbReference type="InterPro" id="IPR016024">
    <property type="entry name" value="ARM-type_fold"/>
</dbReference>
<dbReference type="GO" id="GO:0005737">
    <property type="term" value="C:cytoplasm"/>
    <property type="evidence" value="ECO:0007669"/>
    <property type="project" value="TreeGrafter"/>
</dbReference>
<dbReference type="PANTHER" id="PTHR11223:SF3">
    <property type="entry name" value="EXPORTIN-5"/>
    <property type="match status" value="1"/>
</dbReference>
<dbReference type="InterPro" id="IPR045478">
    <property type="entry name" value="Exportin-5_C"/>
</dbReference>
<evidence type="ECO:0000259" key="2">
    <source>
        <dbReference type="Pfam" id="PF19273"/>
    </source>
</evidence>
<organism evidence="3 4">
    <name type="scientific">Ascodesmis nigricans</name>
    <dbReference type="NCBI Taxonomy" id="341454"/>
    <lineage>
        <taxon>Eukaryota</taxon>
        <taxon>Fungi</taxon>
        <taxon>Dikarya</taxon>
        <taxon>Ascomycota</taxon>
        <taxon>Pezizomycotina</taxon>
        <taxon>Pezizomycetes</taxon>
        <taxon>Pezizales</taxon>
        <taxon>Ascodesmidaceae</taxon>
        <taxon>Ascodesmis</taxon>
    </lineage>
</organism>
<dbReference type="AlphaFoldDB" id="A0A4S2MWW2"/>
<dbReference type="GO" id="GO:0006611">
    <property type="term" value="P:protein export from nucleus"/>
    <property type="evidence" value="ECO:0007669"/>
    <property type="project" value="InterPro"/>
</dbReference>
<dbReference type="STRING" id="341454.A0A4S2MWW2"/>
<reference evidence="3 4" key="1">
    <citation type="submission" date="2019-04" db="EMBL/GenBank/DDBJ databases">
        <title>Comparative genomics and transcriptomics to analyze fruiting body development in filamentous ascomycetes.</title>
        <authorList>
            <consortium name="DOE Joint Genome Institute"/>
            <person name="Lutkenhaus R."/>
            <person name="Traeger S."/>
            <person name="Breuer J."/>
            <person name="Kuo A."/>
            <person name="Lipzen A."/>
            <person name="Pangilinan J."/>
            <person name="Dilworth D."/>
            <person name="Sandor L."/>
            <person name="Poggeler S."/>
            <person name="Barry K."/>
            <person name="Grigoriev I.V."/>
            <person name="Nowrousian M."/>
        </authorList>
    </citation>
    <scope>NUCLEOTIDE SEQUENCE [LARGE SCALE GENOMIC DNA]</scope>
    <source>
        <strain evidence="3 4">CBS 389.68</strain>
    </source>
</reference>
<dbReference type="GO" id="GO:0042565">
    <property type="term" value="C:RNA nuclear export complex"/>
    <property type="evidence" value="ECO:0007669"/>
    <property type="project" value="TreeGrafter"/>
</dbReference>
<evidence type="ECO:0000313" key="3">
    <source>
        <dbReference type="EMBL" id="TGZ81162.1"/>
    </source>
</evidence>
<dbReference type="GO" id="GO:0006405">
    <property type="term" value="P:RNA export from nucleus"/>
    <property type="evidence" value="ECO:0007669"/>
    <property type="project" value="TreeGrafter"/>
</dbReference>
<evidence type="ECO:0000256" key="1">
    <source>
        <dbReference type="SAM" id="MobiDB-lite"/>
    </source>
</evidence>
<dbReference type="GO" id="GO:0005049">
    <property type="term" value="F:nuclear export signal receptor activity"/>
    <property type="evidence" value="ECO:0007669"/>
    <property type="project" value="InterPro"/>
</dbReference>
<name>A0A4S2MWW2_9PEZI</name>
<dbReference type="FunCoup" id="A0A4S2MWW2">
    <property type="interactions" value="771"/>
</dbReference>
<dbReference type="Gene3D" id="1.25.10.10">
    <property type="entry name" value="Leucine-rich Repeat Variant"/>
    <property type="match status" value="1"/>
</dbReference>
<dbReference type="InParanoid" id="A0A4S2MWW2"/>
<dbReference type="SUPFAM" id="SSF48371">
    <property type="entry name" value="ARM repeat"/>
    <property type="match status" value="1"/>
</dbReference>
<dbReference type="InterPro" id="IPR011989">
    <property type="entry name" value="ARM-like"/>
</dbReference>
<feature type="compositionally biased region" description="Polar residues" evidence="1">
    <location>
        <begin position="997"/>
        <end position="1011"/>
    </location>
</feature>
<feature type="region of interest" description="Disordered" evidence="1">
    <location>
        <begin position="990"/>
        <end position="1011"/>
    </location>
</feature>
<dbReference type="GO" id="GO:0005634">
    <property type="term" value="C:nucleus"/>
    <property type="evidence" value="ECO:0007669"/>
    <property type="project" value="TreeGrafter"/>
</dbReference>
<dbReference type="OrthoDB" id="2215036at2759"/>
<dbReference type="Pfam" id="PF19273">
    <property type="entry name" value="Exportin-5"/>
    <property type="match status" value="1"/>
</dbReference>
<keyword evidence="4" id="KW-1185">Reference proteome</keyword>
<protein>
    <recommendedName>
        <fullName evidence="2">Exportin-5 C-terminal domain-containing protein</fullName>
    </recommendedName>
</protein>
<evidence type="ECO:0000313" key="4">
    <source>
        <dbReference type="Proteomes" id="UP000298138"/>
    </source>
</evidence>
<dbReference type="Proteomes" id="UP000298138">
    <property type="component" value="Unassembled WGS sequence"/>
</dbReference>
<dbReference type="PANTHER" id="PTHR11223">
    <property type="entry name" value="EXPORTIN 1/5"/>
    <property type="match status" value="1"/>
</dbReference>
<dbReference type="GO" id="GO:0003723">
    <property type="term" value="F:RNA binding"/>
    <property type="evidence" value="ECO:0007669"/>
    <property type="project" value="TreeGrafter"/>
</dbReference>
<feature type="domain" description="Exportin-5 C-terminal" evidence="2">
    <location>
        <begin position="343"/>
        <end position="1168"/>
    </location>
</feature>
<dbReference type="EMBL" id="ML220120">
    <property type="protein sequence ID" value="TGZ81162.1"/>
    <property type="molecule type" value="Genomic_DNA"/>
</dbReference>
<gene>
    <name evidence="3" type="ORF">EX30DRAFT_371529</name>
</gene>
<accession>A0A4S2MWW2</accession>
<dbReference type="InterPro" id="IPR045065">
    <property type="entry name" value="XPO1/5"/>
</dbReference>
<feature type="region of interest" description="Disordered" evidence="1">
    <location>
        <begin position="1170"/>
        <end position="1217"/>
    </location>
</feature>